<dbReference type="AlphaFoldDB" id="A0A5E7FYF5"/>
<evidence type="ECO:0000313" key="3">
    <source>
        <dbReference type="Proteomes" id="UP000381093"/>
    </source>
</evidence>
<dbReference type="Proteomes" id="UP000381093">
    <property type="component" value="Unassembled WGS sequence"/>
</dbReference>
<reference evidence="2 3" key="1">
    <citation type="submission" date="2019-09" db="EMBL/GenBank/DDBJ databases">
        <authorList>
            <person name="Chandra G."/>
            <person name="Truman W A."/>
        </authorList>
    </citation>
    <scope>NUCLEOTIDE SEQUENCE [LARGE SCALE GENOMIC DNA]</scope>
    <source>
        <strain evidence="2">PS710</strain>
    </source>
</reference>
<accession>A0A5E7FYF5</accession>
<gene>
    <name evidence="1" type="ORF">PS710_05620</name>
    <name evidence="2" type="ORF">PS710_06403</name>
</gene>
<name>A0A5E7FYF5_PSEFL</name>
<protein>
    <submittedName>
        <fullName evidence="2">Uncharacterized protein</fullName>
    </submittedName>
</protein>
<dbReference type="EMBL" id="CABVHW010000029">
    <property type="protein sequence ID" value="VVO38413.1"/>
    <property type="molecule type" value="Genomic_DNA"/>
</dbReference>
<evidence type="ECO:0000313" key="2">
    <source>
        <dbReference type="EMBL" id="VVO44370.1"/>
    </source>
</evidence>
<evidence type="ECO:0000313" key="1">
    <source>
        <dbReference type="EMBL" id="VVO38413.1"/>
    </source>
</evidence>
<dbReference type="EMBL" id="CABVHW010000053">
    <property type="protein sequence ID" value="VVO44370.1"/>
    <property type="molecule type" value="Genomic_DNA"/>
</dbReference>
<proteinExistence type="predicted"/>
<organism evidence="2 3">
    <name type="scientific">Pseudomonas fluorescens</name>
    <dbReference type="NCBI Taxonomy" id="294"/>
    <lineage>
        <taxon>Bacteria</taxon>
        <taxon>Pseudomonadati</taxon>
        <taxon>Pseudomonadota</taxon>
        <taxon>Gammaproteobacteria</taxon>
        <taxon>Pseudomonadales</taxon>
        <taxon>Pseudomonadaceae</taxon>
        <taxon>Pseudomonas</taxon>
    </lineage>
</organism>
<sequence length="182" mass="20162">MFIIHCHTPVIEWSAPIPVPIMSLLIRSCAALLLTLSLPLAAAPAPMHAQFLPPDDLTLRDAAPEQQQLLQVTDYAVVVGSQRQSNQQPIPVTSPLLIRLKGKSLNKGATINQVLVNFDGESKSLKKPVYDDKSKTLTLFHPMAQYTVVIDLLRNDTVYCQFLSYANGHVWADLHTSSVRPR</sequence>